<dbReference type="AlphaFoldDB" id="A0A6A5E0D5"/>
<feature type="region of interest" description="Disordered" evidence="17">
    <location>
        <begin position="71"/>
        <end position="165"/>
    </location>
</feature>
<evidence type="ECO:0000256" key="12">
    <source>
        <dbReference type="ARBA" id="ARBA00023273"/>
    </source>
</evidence>
<dbReference type="InterPro" id="IPR021901">
    <property type="entry name" value="CAS_C"/>
</dbReference>
<feature type="compositionally biased region" description="Polar residues" evidence="17">
    <location>
        <begin position="255"/>
        <end position="264"/>
    </location>
</feature>
<feature type="compositionally biased region" description="Polar residues" evidence="17">
    <location>
        <begin position="559"/>
        <end position="570"/>
    </location>
</feature>
<dbReference type="OrthoDB" id="5983572at2759"/>
<dbReference type="SUPFAM" id="SSF50044">
    <property type="entry name" value="SH3-domain"/>
    <property type="match status" value="1"/>
</dbReference>
<dbReference type="Pfam" id="PF12026">
    <property type="entry name" value="CAS_C"/>
    <property type="match status" value="1"/>
</dbReference>
<dbReference type="Gene3D" id="1.20.120.230">
    <property type="entry name" value="Alpha-catenin/vinculin-like"/>
    <property type="match status" value="1"/>
</dbReference>
<keyword evidence="20" id="KW-1185">Reference proteome</keyword>
<dbReference type="InterPro" id="IPR014928">
    <property type="entry name" value="Serine_rich_dom"/>
</dbReference>
<dbReference type="InterPro" id="IPR037362">
    <property type="entry name" value="CAS_fam"/>
</dbReference>
<dbReference type="PANTHER" id="PTHR10654">
    <property type="entry name" value="CAS SCAFFOLDING PROTEIN"/>
    <property type="match status" value="1"/>
</dbReference>
<reference evidence="19 20" key="1">
    <citation type="submission" date="2019-06" db="EMBL/GenBank/DDBJ databases">
        <title>A chromosome-scale genome assembly of the European perch, Perca fluviatilis.</title>
        <authorList>
            <person name="Roques C."/>
            <person name="Zahm M."/>
            <person name="Cabau C."/>
            <person name="Klopp C."/>
            <person name="Bouchez O."/>
            <person name="Donnadieu C."/>
            <person name="Kuhl H."/>
            <person name="Gislard M."/>
            <person name="Guendouz S."/>
            <person name="Journot L."/>
            <person name="Haffray P."/>
            <person name="Bestin A."/>
            <person name="Morvezen R."/>
            <person name="Feron R."/>
            <person name="Wen M."/>
            <person name="Jouanno E."/>
            <person name="Herpin A."/>
            <person name="Schartl M."/>
            <person name="Postlethwait J."/>
            <person name="Schaerlinger B."/>
            <person name="Chardard D."/>
            <person name="Lecocq T."/>
            <person name="Poncet C."/>
            <person name="Jaffrelo L."/>
            <person name="Lampietro C."/>
            <person name="Guiguen Y."/>
        </authorList>
    </citation>
    <scope>NUCLEOTIDE SEQUENCE [LARGE SCALE GENOMIC DNA]</scope>
    <source>
        <tissue evidence="19">Blood</tissue>
    </source>
</reference>
<feature type="compositionally biased region" description="Polar residues" evidence="17">
    <location>
        <begin position="542"/>
        <end position="551"/>
    </location>
</feature>
<evidence type="ECO:0000256" key="3">
    <source>
        <dbReference type="ARBA" id="ARBA00004496"/>
    </source>
</evidence>
<dbReference type="GO" id="GO:0017124">
    <property type="term" value="F:SH3 domain binding"/>
    <property type="evidence" value="ECO:0007669"/>
    <property type="project" value="UniProtKB-KW"/>
</dbReference>
<dbReference type="GO" id="GO:0005886">
    <property type="term" value="C:plasma membrane"/>
    <property type="evidence" value="ECO:0007669"/>
    <property type="project" value="TreeGrafter"/>
</dbReference>
<dbReference type="GO" id="GO:0005737">
    <property type="term" value="C:cytoplasm"/>
    <property type="evidence" value="ECO:0007669"/>
    <property type="project" value="UniProtKB-SubCell"/>
</dbReference>
<dbReference type="Gene3D" id="2.30.30.40">
    <property type="entry name" value="SH3 Domains"/>
    <property type="match status" value="1"/>
</dbReference>
<feature type="domain" description="SH3" evidence="18">
    <location>
        <begin position="3"/>
        <end position="65"/>
    </location>
</feature>
<evidence type="ECO:0000256" key="17">
    <source>
        <dbReference type="SAM" id="MobiDB-lite"/>
    </source>
</evidence>
<keyword evidence="10" id="KW-0007">Acetylation</keyword>
<feature type="region of interest" description="Disordered" evidence="17">
    <location>
        <begin position="352"/>
        <end position="376"/>
    </location>
</feature>
<gene>
    <name evidence="19" type="ORF">PFLUV_G00158360</name>
</gene>
<dbReference type="PANTHER" id="PTHR10654:SF20">
    <property type="entry name" value="ENHANCER OF FILAMENTATION 1"/>
    <property type="match status" value="1"/>
</dbReference>
<evidence type="ECO:0000256" key="7">
    <source>
        <dbReference type="ARBA" id="ARBA00022553"/>
    </source>
</evidence>
<dbReference type="FunFam" id="1.20.120.830:FF:000001">
    <property type="entry name" value="BCAR1 scaffold protein, Cas family member"/>
    <property type="match status" value="1"/>
</dbReference>
<keyword evidence="12" id="KW-0966">Cell projection</keyword>
<evidence type="ECO:0000256" key="9">
    <source>
        <dbReference type="ARBA" id="ARBA00022949"/>
    </source>
</evidence>
<evidence type="ECO:0000256" key="13">
    <source>
        <dbReference type="ARBA" id="ARBA00072413"/>
    </source>
</evidence>
<feature type="region of interest" description="Disordered" evidence="17">
    <location>
        <begin position="237"/>
        <end position="295"/>
    </location>
</feature>
<feature type="compositionally biased region" description="Low complexity" evidence="17">
    <location>
        <begin position="96"/>
        <end position="118"/>
    </location>
</feature>
<comment type="similarity">
    <text evidence="4">Belongs to the CAS family.</text>
</comment>
<proteinExistence type="inferred from homology"/>
<dbReference type="GO" id="GO:0016477">
    <property type="term" value="P:cell migration"/>
    <property type="evidence" value="ECO:0007669"/>
    <property type="project" value="TreeGrafter"/>
</dbReference>
<feature type="compositionally biased region" description="Low complexity" evidence="17">
    <location>
        <begin position="71"/>
        <end position="86"/>
    </location>
</feature>
<keyword evidence="7" id="KW-0597">Phosphoprotein</keyword>
<evidence type="ECO:0000256" key="4">
    <source>
        <dbReference type="ARBA" id="ARBA00007848"/>
    </source>
</evidence>
<dbReference type="PROSITE" id="PS50002">
    <property type="entry name" value="SH3"/>
    <property type="match status" value="1"/>
</dbReference>
<dbReference type="GO" id="GO:0005925">
    <property type="term" value="C:focal adhesion"/>
    <property type="evidence" value="ECO:0007669"/>
    <property type="project" value="UniProtKB-SubCell"/>
</dbReference>
<evidence type="ECO:0000256" key="1">
    <source>
        <dbReference type="ARBA" id="ARBA00004246"/>
    </source>
</evidence>
<dbReference type="InterPro" id="IPR035746">
    <property type="entry name" value="NEDD9_SH3"/>
</dbReference>
<dbReference type="FunFam" id="1.20.120.230:FF:000001">
    <property type="entry name" value="Breast cancer anti-estrogen resistance 1"/>
    <property type="match status" value="1"/>
</dbReference>
<keyword evidence="8" id="KW-0130">Cell adhesion</keyword>
<name>A0A6A5E0D5_PERFL</name>
<evidence type="ECO:0000256" key="6">
    <source>
        <dbReference type="ARBA" id="ARBA00022490"/>
    </source>
</evidence>
<feature type="region of interest" description="Disordered" evidence="17">
    <location>
        <begin position="307"/>
        <end position="330"/>
    </location>
</feature>
<dbReference type="CDD" id="cd12002">
    <property type="entry name" value="SH3_NEDD9"/>
    <property type="match status" value="1"/>
</dbReference>
<dbReference type="GO" id="GO:0007155">
    <property type="term" value="P:cell adhesion"/>
    <property type="evidence" value="ECO:0007669"/>
    <property type="project" value="UniProtKB-KW"/>
</dbReference>
<comment type="caution">
    <text evidence="19">The sequence shown here is derived from an EMBL/GenBank/DDBJ whole genome shotgun (WGS) entry which is preliminary data.</text>
</comment>
<keyword evidence="11" id="KW-0729">SH3-binding</keyword>
<dbReference type="GO" id="GO:0030424">
    <property type="term" value="C:axon"/>
    <property type="evidence" value="ECO:0007669"/>
    <property type="project" value="UniProtKB-SubCell"/>
</dbReference>
<feature type="compositionally biased region" description="Low complexity" evidence="17">
    <location>
        <begin position="352"/>
        <end position="374"/>
    </location>
</feature>
<evidence type="ECO:0000256" key="10">
    <source>
        <dbReference type="ARBA" id="ARBA00022990"/>
    </source>
</evidence>
<feature type="region of interest" description="Disordered" evidence="17">
    <location>
        <begin position="542"/>
        <end position="587"/>
    </location>
</feature>
<accession>A0A6A5E0D5</accession>
<dbReference type="Pfam" id="PF00018">
    <property type="entry name" value="SH3_1"/>
    <property type="match status" value="1"/>
</dbReference>
<keyword evidence="5 16" id="KW-0728">SH3 domain</keyword>
<feature type="compositionally biased region" description="Polar residues" evidence="17">
    <location>
        <begin position="145"/>
        <end position="161"/>
    </location>
</feature>
<evidence type="ECO:0000256" key="15">
    <source>
        <dbReference type="ARBA" id="ARBA00081467"/>
    </source>
</evidence>
<evidence type="ECO:0000259" key="18">
    <source>
        <dbReference type="PROSITE" id="PS50002"/>
    </source>
</evidence>
<dbReference type="GO" id="GO:0007169">
    <property type="term" value="P:cell surface receptor protein tyrosine kinase signaling pathway"/>
    <property type="evidence" value="ECO:0007669"/>
    <property type="project" value="UniProtKB-ARBA"/>
</dbReference>
<organism evidence="19 20">
    <name type="scientific">Perca fluviatilis</name>
    <name type="common">European perch</name>
    <dbReference type="NCBI Taxonomy" id="8168"/>
    <lineage>
        <taxon>Eukaryota</taxon>
        <taxon>Metazoa</taxon>
        <taxon>Chordata</taxon>
        <taxon>Craniata</taxon>
        <taxon>Vertebrata</taxon>
        <taxon>Euteleostomi</taxon>
        <taxon>Actinopterygii</taxon>
        <taxon>Neopterygii</taxon>
        <taxon>Teleostei</taxon>
        <taxon>Neoteleostei</taxon>
        <taxon>Acanthomorphata</taxon>
        <taxon>Eupercaria</taxon>
        <taxon>Perciformes</taxon>
        <taxon>Percoidei</taxon>
        <taxon>Percidae</taxon>
        <taxon>Percinae</taxon>
        <taxon>Perca</taxon>
    </lineage>
</organism>
<evidence type="ECO:0000256" key="2">
    <source>
        <dbReference type="ARBA" id="ARBA00004489"/>
    </source>
</evidence>
<evidence type="ECO:0000256" key="14">
    <source>
        <dbReference type="ARBA" id="ARBA00079691"/>
    </source>
</evidence>
<protein>
    <recommendedName>
        <fullName evidence="13">Breast cancer anti-estrogen resistance protein 1</fullName>
    </recommendedName>
    <alternativeName>
        <fullName evidence="14">CRK-associated substrate</fullName>
    </alternativeName>
    <alternativeName>
        <fullName evidence="15">p130cas</fullName>
    </alternativeName>
</protein>
<dbReference type="InterPro" id="IPR001452">
    <property type="entry name" value="SH3_domain"/>
</dbReference>
<dbReference type="Proteomes" id="UP000465112">
    <property type="component" value="Chromosome 13"/>
</dbReference>
<evidence type="ECO:0000256" key="16">
    <source>
        <dbReference type="PROSITE-ProRule" id="PRU00192"/>
    </source>
</evidence>
<dbReference type="FunFam" id="2.30.30.40:FF:000009">
    <property type="entry name" value="Breast cancer anti-estrogen resistance 1"/>
    <property type="match status" value="1"/>
</dbReference>
<dbReference type="SMART" id="SM00326">
    <property type="entry name" value="SH3"/>
    <property type="match status" value="1"/>
</dbReference>
<keyword evidence="9" id="KW-0965">Cell junction</keyword>
<sequence>MKYKNLMAKALYDNMPESPEELAFRKGDILTVIEQNTGGLEGWWLCSLHGRQGIAPGNRLKLLIGPMFEAQSPAAQSPPQSSAYQQKAGSGAQGIYQVPPSLQSPQQQSQQSIYQVPPGQDIYQVPPRNTLAADNPPSKVVTPTRVGQSYTFSPGQHNQQDLYDVPPSRSQGVYDIPPGQMFPGARNQGVYDVPPSQMDLRIQGVYDIPPSSQGVYSVPPCRNNPALQEGNYDFPQPLKHKQEGIYDVPPPALTKPTQSPQSNYDFPPSVEPPAHHQHPNTNSNEGIYDVPPPALHLAAGSQRDIYDIPRGMQPSQHKPSPADRDGSKGIYDIPAQDARAIADVTDGVNRLSISSTGSTRSSMSTSSSSTGSSSEGRLALDVDAAVQRLYRLQQAVEASVAALHSMAASPHWRTFPFMERHANDIRTVLDRVRAALGDFVVFGRGAAVNATALSDSSLHSKLRRQLGRLEDSQQILLQIYQVLENCSWALNALVSSGKHHNKSDDLDRFVMVSRTVPDDTKQLASTIGSSAELLFRRTHMNGSLSAGSTPDENMIHPLTSPSSDNDNYGGQTKPFPVPSSQDKDNMNNSEKCVKSWMEDYDYVHLQGKEDFERQQKELLDKEDIIKQSQVQLGQEQINQFKKLEQDVIKPVENDVTQWISHSGKTSASLSESPSTHVCARDRQLLGFYSEQCEQHFVTLLSAVDAFFGCVSAGQPPRIFVAHSKFVILSAHKLVFIGDTLSRQAAAPDVANRVMNSSNVLCDLLKTVVAATKTAALNYPNTAAIQEMVDRVTDLSHHAQQFKEQLLQLANL</sequence>
<comment type="subcellular location">
    <subcellularLocation>
        <location evidence="1">Cell junction</location>
        <location evidence="1">Focal adhesion</location>
    </subcellularLocation>
    <subcellularLocation>
        <location evidence="2">Cell projection</location>
        <location evidence="2">Axon</location>
    </subcellularLocation>
    <subcellularLocation>
        <location evidence="3">Cytoplasm</location>
    </subcellularLocation>
</comment>
<dbReference type="Pfam" id="PF08824">
    <property type="entry name" value="Serine_rich"/>
    <property type="match status" value="1"/>
</dbReference>
<evidence type="ECO:0000313" key="19">
    <source>
        <dbReference type="EMBL" id="KAF1381857.1"/>
    </source>
</evidence>
<dbReference type="InterPro" id="IPR038319">
    <property type="entry name" value="Serine_rich_sf"/>
</dbReference>
<dbReference type="EMBL" id="VHII01000013">
    <property type="protein sequence ID" value="KAF1381857.1"/>
    <property type="molecule type" value="Genomic_DNA"/>
</dbReference>
<dbReference type="InterPro" id="IPR036028">
    <property type="entry name" value="SH3-like_dom_sf"/>
</dbReference>
<evidence type="ECO:0000256" key="8">
    <source>
        <dbReference type="ARBA" id="ARBA00022889"/>
    </source>
</evidence>
<evidence type="ECO:0000313" key="20">
    <source>
        <dbReference type="Proteomes" id="UP000465112"/>
    </source>
</evidence>
<dbReference type="Gene3D" id="1.20.120.830">
    <property type="entry name" value="Serine-rich domain"/>
    <property type="match status" value="1"/>
</dbReference>
<evidence type="ECO:0000256" key="11">
    <source>
        <dbReference type="ARBA" id="ARBA00023036"/>
    </source>
</evidence>
<evidence type="ECO:0000256" key="5">
    <source>
        <dbReference type="ARBA" id="ARBA00022443"/>
    </source>
</evidence>
<keyword evidence="6" id="KW-0963">Cytoplasm</keyword>